<gene>
    <name evidence="9" type="ORF">N7U62_11555</name>
</gene>
<keyword evidence="4" id="KW-0472">Membrane</keyword>
<dbReference type="InterPro" id="IPR033985">
    <property type="entry name" value="SusD-like_N"/>
</dbReference>
<dbReference type="Pfam" id="PF07980">
    <property type="entry name" value="SusD_RagB"/>
    <property type="match status" value="1"/>
</dbReference>
<dbReference type="EMBL" id="JAOYOD010000001">
    <property type="protein sequence ID" value="MCV9387303.1"/>
    <property type="molecule type" value="Genomic_DNA"/>
</dbReference>
<dbReference type="InterPro" id="IPR011990">
    <property type="entry name" value="TPR-like_helical_dom_sf"/>
</dbReference>
<evidence type="ECO:0000259" key="7">
    <source>
        <dbReference type="Pfam" id="PF07980"/>
    </source>
</evidence>
<dbReference type="Pfam" id="PF14322">
    <property type="entry name" value="SusD-like_3"/>
    <property type="match status" value="1"/>
</dbReference>
<comment type="caution">
    <text evidence="9">The sequence shown here is derived from an EMBL/GenBank/DDBJ whole genome shotgun (WGS) entry which is preliminary data.</text>
</comment>
<dbReference type="RefSeq" id="WP_264138128.1">
    <property type="nucleotide sequence ID" value="NZ_JAOYOD010000001.1"/>
</dbReference>
<evidence type="ECO:0000256" key="5">
    <source>
        <dbReference type="ARBA" id="ARBA00023237"/>
    </source>
</evidence>
<feature type="domain" description="SusD-like N-terminal" evidence="8">
    <location>
        <begin position="95"/>
        <end position="223"/>
    </location>
</feature>
<feature type="chain" id="PRO_5047490641" evidence="6">
    <location>
        <begin position="23"/>
        <end position="525"/>
    </location>
</feature>
<proteinExistence type="inferred from homology"/>
<keyword evidence="10" id="KW-1185">Reference proteome</keyword>
<evidence type="ECO:0000259" key="8">
    <source>
        <dbReference type="Pfam" id="PF14322"/>
    </source>
</evidence>
<organism evidence="9 10">
    <name type="scientific">Reichenbachiella ulvae</name>
    <dbReference type="NCBI Taxonomy" id="2980104"/>
    <lineage>
        <taxon>Bacteria</taxon>
        <taxon>Pseudomonadati</taxon>
        <taxon>Bacteroidota</taxon>
        <taxon>Cytophagia</taxon>
        <taxon>Cytophagales</taxon>
        <taxon>Reichenbachiellaceae</taxon>
        <taxon>Reichenbachiella</taxon>
    </lineage>
</organism>
<evidence type="ECO:0000256" key="3">
    <source>
        <dbReference type="ARBA" id="ARBA00022729"/>
    </source>
</evidence>
<feature type="signal peptide" evidence="6">
    <location>
        <begin position="1"/>
        <end position="22"/>
    </location>
</feature>
<protein>
    <submittedName>
        <fullName evidence="9">RagB/SusD family nutrient uptake outer membrane protein</fullName>
    </submittedName>
</protein>
<accession>A0ABT3CUF0</accession>
<sequence>MKKFKYTIWACLALVMTLGANSCGSLEEEPVGILSPEAIYRTPADVANGVNGGYSLVGHEGFWGRKLSMSLMLRGDMVSIGDQTTSSRRIEVDQMSMSSNNGMVSAFWPKGYEILAAVNYAIEGAKNVEADEDDINPIVAEARFLRAFVHYNFVRLFGEIPYIDFAFSDPDLAYSLPQTSEAEVYTGIIEDLEYAKQWLPDVPMVRSRPGKGTAAGFLASVHLTLGNWQNAYDEAKYVIDNSGAFQYGLETDYSELFNPAAVESSDEVLFEVSFIGGDASGNPGSLGGTNAAIDYLASVTGPRGDERFELGEGWSVAVPTIEVFNTWSNQDYRHAVSFDTLLVYEGVETPYTDWGAIARNVPRPHIAKYFRAVGESGLPAGSNGRDSELDFPVMRYAEVLLTAAEALNEINGGPNAEAEGYVNQVRSRARRELDGDASNDRTVPANVNSGLGQDAFRDLVLDDRRLELAFEGVRWFDIKRRNLGVQAFGASGLEQQNFDPARDYYFPKYQADVDRNENLFQNDGY</sequence>
<comment type="similarity">
    <text evidence="2">Belongs to the SusD family.</text>
</comment>
<reference evidence="9 10" key="1">
    <citation type="submission" date="2022-10" db="EMBL/GenBank/DDBJ databases">
        <title>Comparative genomics and taxonomic characterization of three novel marine species of genus Reichenbachiella exhibiting antioxidant and polysaccharide degradation activities.</title>
        <authorList>
            <person name="Muhammad N."/>
            <person name="Lee Y.-J."/>
            <person name="Ko J."/>
            <person name="Kim S.-G."/>
        </authorList>
    </citation>
    <scope>NUCLEOTIDE SEQUENCE [LARGE SCALE GENOMIC DNA]</scope>
    <source>
        <strain evidence="9 10">ABR2-5</strain>
    </source>
</reference>
<keyword evidence="5" id="KW-0998">Cell outer membrane</keyword>
<dbReference type="Proteomes" id="UP001300692">
    <property type="component" value="Unassembled WGS sequence"/>
</dbReference>
<evidence type="ECO:0000256" key="6">
    <source>
        <dbReference type="SAM" id="SignalP"/>
    </source>
</evidence>
<name>A0ABT3CUF0_9BACT</name>
<evidence type="ECO:0000313" key="9">
    <source>
        <dbReference type="EMBL" id="MCV9387303.1"/>
    </source>
</evidence>
<dbReference type="SUPFAM" id="SSF48452">
    <property type="entry name" value="TPR-like"/>
    <property type="match status" value="1"/>
</dbReference>
<evidence type="ECO:0000256" key="1">
    <source>
        <dbReference type="ARBA" id="ARBA00004442"/>
    </source>
</evidence>
<dbReference type="InterPro" id="IPR012944">
    <property type="entry name" value="SusD_RagB_dom"/>
</dbReference>
<feature type="domain" description="RagB/SusD" evidence="7">
    <location>
        <begin position="363"/>
        <end position="525"/>
    </location>
</feature>
<evidence type="ECO:0000256" key="4">
    <source>
        <dbReference type="ARBA" id="ARBA00023136"/>
    </source>
</evidence>
<comment type="subcellular location">
    <subcellularLocation>
        <location evidence="1">Cell outer membrane</location>
    </subcellularLocation>
</comment>
<evidence type="ECO:0000313" key="10">
    <source>
        <dbReference type="Proteomes" id="UP001300692"/>
    </source>
</evidence>
<evidence type="ECO:0000256" key="2">
    <source>
        <dbReference type="ARBA" id="ARBA00006275"/>
    </source>
</evidence>
<dbReference type="Gene3D" id="1.25.40.390">
    <property type="match status" value="1"/>
</dbReference>
<keyword evidence="3 6" id="KW-0732">Signal</keyword>